<evidence type="ECO:0000313" key="3">
    <source>
        <dbReference type="Proteomes" id="UP000185678"/>
    </source>
</evidence>
<dbReference type="EMBL" id="FTOA01000005">
    <property type="protein sequence ID" value="SIS98706.1"/>
    <property type="molecule type" value="Genomic_DNA"/>
</dbReference>
<dbReference type="RefSeq" id="WP_076401105.1">
    <property type="nucleotide sequence ID" value="NZ_FTOA01000005.1"/>
</dbReference>
<gene>
    <name evidence="2" type="ORF">SAMN05421779_105181</name>
</gene>
<dbReference type="OrthoDB" id="7273723at2"/>
<sequence>MARDLKGVIRFRKWELDEKRRALGDLLRKEQGLMDALEKFDQEMLAEQRAAAANAIEGGMTFASYAIAAKARREQVTLWLNDTRREIEAARDELAQSFKEFKTFEIAQEQREERDKKERDAKAQKTLDEIALTIHRRRER</sequence>
<dbReference type="Proteomes" id="UP000185678">
    <property type="component" value="Unassembled WGS sequence"/>
</dbReference>
<proteinExistence type="predicted"/>
<keyword evidence="2" id="KW-0282">Flagellum</keyword>
<keyword evidence="2" id="KW-0969">Cilium</keyword>
<reference evidence="2 3" key="1">
    <citation type="submission" date="2017-01" db="EMBL/GenBank/DDBJ databases">
        <authorList>
            <person name="Mah S.A."/>
            <person name="Swanson W.J."/>
            <person name="Moy G.W."/>
            <person name="Vacquier V.D."/>
        </authorList>
    </citation>
    <scope>NUCLEOTIDE SEQUENCE [LARGE SCALE GENOMIC DNA]</scope>
    <source>
        <strain evidence="2 3">DSM 11589</strain>
    </source>
</reference>
<dbReference type="AlphaFoldDB" id="A0A1N7NK09"/>
<protein>
    <submittedName>
        <fullName evidence="2">Flagellar export protein FliJ</fullName>
    </submittedName>
</protein>
<keyword evidence="1" id="KW-0175">Coiled coil</keyword>
<keyword evidence="2" id="KW-0966">Cell projection</keyword>
<keyword evidence="3" id="KW-1185">Reference proteome</keyword>
<accession>A0A1N7NK09</accession>
<name>A0A1N7NK09_9PROT</name>
<feature type="coiled-coil region" evidence="1">
    <location>
        <begin position="80"/>
        <end position="127"/>
    </location>
</feature>
<dbReference type="Gene3D" id="1.10.287.1700">
    <property type="match status" value="1"/>
</dbReference>
<dbReference type="STRING" id="80876.SAMN05421779_105181"/>
<dbReference type="InterPro" id="IPR053716">
    <property type="entry name" value="Flag_assembly_chemotaxis_eff"/>
</dbReference>
<organism evidence="2 3">
    <name type="scientific">Insolitispirillum peregrinum</name>
    <dbReference type="NCBI Taxonomy" id="80876"/>
    <lineage>
        <taxon>Bacteria</taxon>
        <taxon>Pseudomonadati</taxon>
        <taxon>Pseudomonadota</taxon>
        <taxon>Alphaproteobacteria</taxon>
        <taxon>Rhodospirillales</taxon>
        <taxon>Novispirillaceae</taxon>
        <taxon>Insolitispirillum</taxon>
    </lineage>
</organism>
<evidence type="ECO:0000256" key="1">
    <source>
        <dbReference type="SAM" id="Coils"/>
    </source>
</evidence>
<evidence type="ECO:0000313" key="2">
    <source>
        <dbReference type="EMBL" id="SIS98706.1"/>
    </source>
</evidence>